<reference evidence="1 2" key="1">
    <citation type="submission" date="2017-03" db="EMBL/GenBank/DDBJ databases">
        <authorList>
            <person name="Afonso C.L."/>
            <person name="Miller P.J."/>
            <person name="Scott M.A."/>
            <person name="Spackman E."/>
            <person name="Goraichik I."/>
            <person name="Dimitrov K.M."/>
            <person name="Suarez D.L."/>
            <person name="Swayne D.E."/>
        </authorList>
    </citation>
    <scope>NUCLEOTIDE SEQUENCE [LARGE SCALE GENOMIC DNA]</scope>
    <source>
        <strain evidence="1 2">CECT 8620</strain>
    </source>
</reference>
<evidence type="ECO:0000313" key="1">
    <source>
        <dbReference type="EMBL" id="SLN71263.1"/>
    </source>
</evidence>
<protein>
    <submittedName>
        <fullName evidence="1">Uncharacterized protein</fullName>
    </submittedName>
</protein>
<evidence type="ECO:0000313" key="2">
    <source>
        <dbReference type="Proteomes" id="UP000193862"/>
    </source>
</evidence>
<dbReference type="Proteomes" id="UP000193862">
    <property type="component" value="Unassembled WGS sequence"/>
</dbReference>
<name>A0A1Y5TSV6_9RHOB</name>
<proteinExistence type="predicted"/>
<dbReference type="AlphaFoldDB" id="A0A1Y5TSV6"/>
<organism evidence="1 2">
    <name type="scientific">Aquimixticola soesokkakensis</name>
    <dbReference type="NCBI Taxonomy" id="1519096"/>
    <lineage>
        <taxon>Bacteria</taxon>
        <taxon>Pseudomonadati</taxon>
        <taxon>Pseudomonadota</taxon>
        <taxon>Alphaproteobacteria</taxon>
        <taxon>Rhodobacterales</taxon>
        <taxon>Paracoccaceae</taxon>
        <taxon>Aquimixticola</taxon>
    </lineage>
</organism>
<dbReference type="EMBL" id="FWFS01000024">
    <property type="protein sequence ID" value="SLN71263.1"/>
    <property type="molecule type" value="Genomic_DNA"/>
</dbReference>
<sequence>MDLRQVGSEHPVQSGPDIECRCVDLPTFDTGLWQRWQIFAAFELQAGDCRFGFEVAFGNLGFVEVVKI</sequence>
<gene>
    <name evidence="1" type="ORF">AQS8620_03378</name>
</gene>
<keyword evidence="2" id="KW-1185">Reference proteome</keyword>
<accession>A0A1Y5TSV6</accession>